<organism evidence="2 3">
    <name type="scientific">Riemerella anatipestifer (strain ATCC 11845 / DSM 15868 / JCM 9532 / NCTC 11014)</name>
    <dbReference type="NCBI Taxonomy" id="693978"/>
    <lineage>
        <taxon>Bacteria</taxon>
        <taxon>Pseudomonadati</taxon>
        <taxon>Bacteroidota</taxon>
        <taxon>Flavobacteriia</taxon>
        <taxon>Flavobacteriales</taxon>
        <taxon>Weeksellaceae</taxon>
        <taxon>Riemerella</taxon>
    </lineage>
</organism>
<dbReference type="InterPro" id="IPR035386">
    <property type="entry name" value="Arm-DNA-bind_5"/>
</dbReference>
<gene>
    <name evidence="2" type="ORF">RA0C_1502</name>
</gene>
<dbReference type="GeneID" id="93718336"/>
<name>E4TAN2_RIEAD</name>
<dbReference type="Proteomes" id="UP000010093">
    <property type="component" value="Chromosome"/>
</dbReference>
<dbReference type="EMBL" id="CP003388">
    <property type="protein sequence ID" value="AFD56395.1"/>
    <property type="molecule type" value="Genomic_DNA"/>
</dbReference>
<dbReference type="KEGG" id="ran:Riean_1234"/>
<reference evidence="2 3" key="1">
    <citation type="journal article" date="2012" name="J. Bacteriol.">
        <title>Complete genome sequence of Riemerella anatipestifer reference strain.</title>
        <authorList>
            <person name="Wang X."/>
            <person name="Zhu D."/>
            <person name="Wang M."/>
            <person name="Cheng A."/>
            <person name="Jia R."/>
            <person name="Zhou Y."/>
            <person name="Chen Z."/>
            <person name="Luo Q."/>
            <person name="Liu F."/>
            <person name="Wang Y."/>
            <person name="Chen X.Y."/>
        </authorList>
    </citation>
    <scope>NUCLEOTIDE SEQUENCE [LARGE SCALE GENOMIC DNA]</scope>
    <source>
        <strain evidence="3">DSM 15868</strain>
    </source>
</reference>
<dbReference type="HOGENOM" id="CLU_2059640_0_0_10"/>
<dbReference type="PATRIC" id="fig|693978.17.peg.1492"/>
<evidence type="ECO:0000313" key="2">
    <source>
        <dbReference type="EMBL" id="AFD56395.1"/>
    </source>
</evidence>
<accession>E4TAN2</accession>
<proteinExistence type="predicted"/>
<dbReference type="AlphaFoldDB" id="E4TAN2"/>
<feature type="domain" description="Arm DNA-binding" evidence="1">
    <location>
        <begin position="12"/>
        <end position="96"/>
    </location>
</feature>
<dbReference type="Pfam" id="PF17293">
    <property type="entry name" value="Arm-DNA-bind_5"/>
    <property type="match status" value="1"/>
</dbReference>
<dbReference type="RefSeq" id="WP_004916178.1">
    <property type="nucleotide sequence ID" value="NC_014738.1"/>
</dbReference>
<dbReference type="KEGG" id="rai:RA0C_1502"/>
<evidence type="ECO:0000313" key="3">
    <source>
        <dbReference type="Proteomes" id="UP000010093"/>
    </source>
</evidence>
<evidence type="ECO:0000259" key="1">
    <source>
        <dbReference type="Pfam" id="PF17293"/>
    </source>
</evidence>
<protein>
    <recommendedName>
        <fullName evidence="1">Arm DNA-binding domain-containing protein</fullName>
    </recommendedName>
</protein>
<sequence length="119" mass="13889">MNTDILKILFVISASRINKQGFAPLNCRITYNSERKPFATGLFINPDNWNSKKQKAFPPNEENIFINTQLSLIKNNINQAFLFLQVKEEKFDVNDIYTQYKGETLAIFYPYILHIPDII</sequence>